<dbReference type="Pfam" id="PF04338">
    <property type="entry name" value="DUF481"/>
    <property type="match status" value="1"/>
</dbReference>
<organism evidence="1 2">
    <name type="scientific">Aequorivita lipolytica</name>
    <dbReference type="NCBI Taxonomy" id="153267"/>
    <lineage>
        <taxon>Bacteria</taxon>
        <taxon>Pseudomonadati</taxon>
        <taxon>Bacteroidota</taxon>
        <taxon>Flavobacteriia</taxon>
        <taxon>Flavobacteriales</taxon>
        <taxon>Flavobacteriaceae</taxon>
        <taxon>Aequorivita</taxon>
    </lineage>
</organism>
<dbReference type="OrthoDB" id="5333575at2"/>
<reference evidence="1 2" key="1">
    <citation type="submission" date="2019-08" db="EMBL/GenBank/DDBJ databases">
        <title>Genome of Aequorivita lipolytica Y10-2 (type strain).</title>
        <authorList>
            <person name="Bowman J.P."/>
        </authorList>
    </citation>
    <scope>NUCLEOTIDE SEQUENCE [LARGE SCALE GENOMIC DNA]</scope>
    <source>
        <strain evidence="1 2">Y10-2</strain>
    </source>
</reference>
<accession>A0A5C6YSJ8</accession>
<protein>
    <submittedName>
        <fullName evidence="1">DUF481 domain-containing protein</fullName>
    </submittedName>
</protein>
<evidence type="ECO:0000313" key="2">
    <source>
        <dbReference type="Proteomes" id="UP000321945"/>
    </source>
</evidence>
<dbReference type="RefSeq" id="WP_111814618.1">
    <property type="nucleotide sequence ID" value="NZ_CBCRZQ010000002.1"/>
</dbReference>
<evidence type="ECO:0000313" key="1">
    <source>
        <dbReference type="EMBL" id="TXD69894.1"/>
    </source>
</evidence>
<dbReference type="Proteomes" id="UP000321945">
    <property type="component" value="Unassembled WGS sequence"/>
</dbReference>
<keyword evidence="2" id="KW-1185">Reference proteome</keyword>
<dbReference type="InterPro" id="IPR007433">
    <property type="entry name" value="DUF481"/>
</dbReference>
<proteinExistence type="predicted"/>
<name>A0A5C6YSJ8_9FLAO</name>
<comment type="caution">
    <text evidence="1">The sequence shown here is derived from an EMBL/GenBank/DDBJ whole genome shotgun (WGS) entry which is preliminary data.</text>
</comment>
<dbReference type="AlphaFoldDB" id="A0A5C6YSJ8"/>
<gene>
    <name evidence="1" type="ORF">ESV24_05515</name>
</gene>
<sequence length="251" mass="29126">MMKYILVLFLISFSFTVKSQILNAESLRKVTDTSGFSGSTSLNFSLKRDVNEYFSFSNSIHIQYKMNKHLVLLKNDIELKNIEGNKFENAGITHLRYNYKFHPRIAWEIFGQAQYNKVSKINFRGLVGTGPRFKLTTSESYKFYLGTHIMYEQEELSDGVTPIQRDLRSTSYLSFSLYPTKTLSIISTTYYQPKIKDFGDYRVSNQSSLLIDLFKNFAFKTTYTFIYDETPAVGIPNSQYNLESGFVYSFD</sequence>
<dbReference type="EMBL" id="VORU01000003">
    <property type="protein sequence ID" value="TXD69894.1"/>
    <property type="molecule type" value="Genomic_DNA"/>
</dbReference>